<evidence type="ECO:0000313" key="1">
    <source>
        <dbReference type="EMBL" id="JAP14776.1"/>
    </source>
</evidence>
<reference evidence="1" key="1">
    <citation type="submission" date="2015-12" db="EMBL/GenBank/DDBJ databases">
        <title>Gene expression during late stages of embryo sac development: a critical building block for successful pollen-pistil interactions.</title>
        <authorList>
            <person name="Liu Y."/>
            <person name="Joly V."/>
            <person name="Sabar M."/>
            <person name="Matton D.P."/>
        </authorList>
    </citation>
    <scope>NUCLEOTIDE SEQUENCE</scope>
</reference>
<name>A0A0V0H378_SOLCH</name>
<sequence>MRGNWITTEVSSPYGSSVWRSISDLWDLVLERSCCKVGNGRKVAFWKDRWCGQVSLSQRFPHLWNLCQIQL</sequence>
<accession>A0A0V0H378</accession>
<proteinExistence type="predicted"/>
<dbReference type="PANTHER" id="PTHR36617:SF16">
    <property type="entry name" value="OS04G0516500 PROTEIN"/>
    <property type="match status" value="1"/>
</dbReference>
<dbReference type="AlphaFoldDB" id="A0A0V0H378"/>
<dbReference type="PANTHER" id="PTHR36617">
    <property type="entry name" value="PROTEIN, PUTATIVE-RELATED"/>
    <property type="match status" value="1"/>
</dbReference>
<dbReference type="EMBL" id="GEDG01026096">
    <property type="protein sequence ID" value="JAP14776.1"/>
    <property type="molecule type" value="Transcribed_RNA"/>
</dbReference>
<organism evidence="1">
    <name type="scientific">Solanum chacoense</name>
    <name type="common">Chaco potato</name>
    <dbReference type="NCBI Taxonomy" id="4108"/>
    <lineage>
        <taxon>Eukaryota</taxon>
        <taxon>Viridiplantae</taxon>
        <taxon>Streptophyta</taxon>
        <taxon>Embryophyta</taxon>
        <taxon>Tracheophyta</taxon>
        <taxon>Spermatophyta</taxon>
        <taxon>Magnoliopsida</taxon>
        <taxon>eudicotyledons</taxon>
        <taxon>Gunneridae</taxon>
        <taxon>Pentapetalae</taxon>
        <taxon>asterids</taxon>
        <taxon>lamiids</taxon>
        <taxon>Solanales</taxon>
        <taxon>Solanaceae</taxon>
        <taxon>Solanoideae</taxon>
        <taxon>Solaneae</taxon>
        <taxon>Solanum</taxon>
    </lineage>
</organism>
<protein>
    <submittedName>
        <fullName evidence="1">Putative ovule protein</fullName>
    </submittedName>
</protein>